<dbReference type="PROSITE" id="PS50851">
    <property type="entry name" value="CHEW"/>
    <property type="match status" value="1"/>
</dbReference>
<dbReference type="KEGG" id="iod:EJO50_03345"/>
<dbReference type="CDD" id="cd00732">
    <property type="entry name" value="CheW"/>
    <property type="match status" value="1"/>
</dbReference>
<dbReference type="OrthoDB" id="9790406at2"/>
<dbReference type="SMART" id="SM00260">
    <property type="entry name" value="CheW"/>
    <property type="match status" value="1"/>
</dbReference>
<organism evidence="6 7">
    <name type="scientific">Iodobacter ciconiae</name>
    <dbReference type="NCBI Taxonomy" id="2496266"/>
    <lineage>
        <taxon>Bacteria</taxon>
        <taxon>Pseudomonadati</taxon>
        <taxon>Pseudomonadota</taxon>
        <taxon>Betaproteobacteria</taxon>
        <taxon>Neisseriales</taxon>
        <taxon>Chitinibacteraceae</taxon>
        <taxon>Iodobacter</taxon>
    </lineage>
</organism>
<evidence type="ECO:0000259" key="5">
    <source>
        <dbReference type="PROSITE" id="PS50851"/>
    </source>
</evidence>
<dbReference type="Gene3D" id="2.30.30.40">
    <property type="entry name" value="SH3 Domains"/>
    <property type="match status" value="1"/>
</dbReference>
<dbReference type="Pfam" id="PF01584">
    <property type="entry name" value="CheW"/>
    <property type="match status" value="1"/>
</dbReference>
<evidence type="ECO:0000256" key="2">
    <source>
        <dbReference type="ARBA" id="ARBA00021483"/>
    </source>
</evidence>
<keyword evidence="7" id="KW-1185">Reference proteome</keyword>
<dbReference type="PANTHER" id="PTHR22617:SF45">
    <property type="entry name" value="CHEMOTAXIS PROTEIN CHEW"/>
    <property type="match status" value="1"/>
</dbReference>
<protein>
    <recommendedName>
        <fullName evidence="2">Chemotaxis protein CheW</fullName>
    </recommendedName>
</protein>
<dbReference type="InterPro" id="IPR002545">
    <property type="entry name" value="CheW-lke_dom"/>
</dbReference>
<accession>A0A3S8ZQ65</accession>
<feature type="domain" description="CheW-like" evidence="5">
    <location>
        <begin position="11"/>
        <end position="151"/>
    </location>
</feature>
<dbReference type="EMBL" id="CP034433">
    <property type="protein sequence ID" value="AZN35605.1"/>
    <property type="molecule type" value="Genomic_DNA"/>
</dbReference>
<proteinExistence type="predicted"/>
<dbReference type="Gene3D" id="2.40.50.180">
    <property type="entry name" value="CheA-289, Domain 4"/>
    <property type="match status" value="1"/>
</dbReference>
<evidence type="ECO:0000313" key="7">
    <source>
        <dbReference type="Proteomes" id="UP000282438"/>
    </source>
</evidence>
<dbReference type="InterPro" id="IPR039315">
    <property type="entry name" value="CheW"/>
</dbReference>
<dbReference type="InterPro" id="IPR036061">
    <property type="entry name" value="CheW-like_dom_sf"/>
</dbReference>
<dbReference type="AlphaFoldDB" id="A0A3S8ZQ65"/>
<evidence type="ECO:0000313" key="6">
    <source>
        <dbReference type="EMBL" id="AZN35605.1"/>
    </source>
</evidence>
<keyword evidence="4" id="KW-0145">Chemotaxis</keyword>
<evidence type="ECO:0000256" key="4">
    <source>
        <dbReference type="ARBA" id="ARBA00022500"/>
    </source>
</evidence>
<evidence type="ECO:0000256" key="1">
    <source>
        <dbReference type="ARBA" id="ARBA00004496"/>
    </source>
</evidence>
<dbReference type="RefSeq" id="WP_125971586.1">
    <property type="nucleotide sequence ID" value="NZ_CP034433.1"/>
</dbReference>
<comment type="subcellular location">
    <subcellularLocation>
        <location evidence="1">Cytoplasm</location>
    </subcellularLocation>
</comment>
<reference evidence="6 7" key="1">
    <citation type="submission" date="2018-12" db="EMBL/GenBank/DDBJ databases">
        <title>Complete genome sequence of Iodobacter sp. H11R3.</title>
        <authorList>
            <person name="Bae J.-W."/>
        </authorList>
    </citation>
    <scope>NUCLEOTIDE SEQUENCE [LARGE SCALE GENOMIC DNA]</scope>
    <source>
        <strain evidence="6 7">H11R3</strain>
    </source>
</reference>
<evidence type="ECO:0000256" key="3">
    <source>
        <dbReference type="ARBA" id="ARBA00022490"/>
    </source>
</evidence>
<dbReference type="Proteomes" id="UP000282438">
    <property type="component" value="Chromosome"/>
</dbReference>
<name>A0A3S8ZQ65_9NEIS</name>
<dbReference type="PANTHER" id="PTHR22617">
    <property type="entry name" value="CHEMOTAXIS SENSOR HISTIDINE KINASE-RELATED"/>
    <property type="match status" value="1"/>
</dbReference>
<dbReference type="GO" id="GO:0005829">
    <property type="term" value="C:cytosol"/>
    <property type="evidence" value="ECO:0007669"/>
    <property type="project" value="TreeGrafter"/>
</dbReference>
<gene>
    <name evidence="6" type="ORF">EJO50_03345</name>
</gene>
<dbReference type="GO" id="GO:0007165">
    <property type="term" value="P:signal transduction"/>
    <property type="evidence" value="ECO:0007669"/>
    <property type="project" value="InterPro"/>
</dbReference>
<sequence>MDNGLDHPDAAREILVFALGNEEYGIDILKVQEIRGYDAVTSIANVPAFIKGVINLRGNIVPIVDLRIKFGLGNIMYDHFTVVIILNVANRTVGIVVDGVSDVLTLAANHVKPAPEFGAVLDTAYIQGLGTLEERMIILVDIEKLMTSSDMSLVDHVAGTV</sequence>
<dbReference type="SUPFAM" id="SSF50341">
    <property type="entry name" value="CheW-like"/>
    <property type="match status" value="1"/>
</dbReference>
<dbReference type="FunFam" id="2.40.50.180:FF:000002">
    <property type="entry name" value="Chemotaxis protein CheW"/>
    <property type="match status" value="1"/>
</dbReference>
<dbReference type="GO" id="GO:0006935">
    <property type="term" value="P:chemotaxis"/>
    <property type="evidence" value="ECO:0007669"/>
    <property type="project" value="UniProtKB-KW"/>
</dbReference>
<keyword evidence="3" id="KW-0963">Cytoplasm</keyword>